<evidence type="ECO:0000256" key="2">
    <source>
        <dbReference type="ARBA" id="ARBA00008294"/>
    </source>
</evidence>
<dbReference type="InterPro" id="IPR002048">
    <property type="entry name" value="EF_hand_dom"/>
</dbReference>
<evidence type="ECO:0000256" key="5">
    <source>
        <dbReference type="ARBA" id="ARBA00022801"/>
    </source>
</evidence>
<evidence type="ECO:0000256" key="10">
    <source>
        <dbReference type="RuleBase" id="RU004273"/>
    </source>
</evidence>
<dbReference type="SUPFAM" id="SSF47473">
    <property type="entry name" value="EF-hand"/>
    <property type="match status" value="1"/>
</dbReference>
<dbReference type="PROSITE" id="PS00125">
    <property type="entry name" value="SER_THR_PHOSPHATASE"/>
    <property type="match status" value="1"/>
</dbReference>
<feature type="domain" description="EF-hand" evidence="12">
    <location>
        <begin position="559"/>
        <end position="594"/>
    </location>
</feature>
<dbReference type="Gene3D" id="3.60.21.10">
    <property type="match status" value="1"/>
</dbReference>
<dbReference type="PANTHER" id="PTHR45668:SF2">
    <property type="entry name" value="SERINE_THREONINE-PROTEIN PHOSPHATASE WITH EF-HANDS 2"/>
    <property type="match status" value="1"/>
</dbReference>
<dbReference type="InterPro" id="IPR011992">
    <property type="entry name" value="EF-hand-dom_pair"/>
</dbReference>
<keyword evidence="4" id="KW-0677">Repeat</keyword>
<feature type="compositionally biased region" description="Polar residues" evidence="11">
    <location>
        <begin position="307"/>
        <end position="327"/>
    </location>
</feature>
<dbReference type="HOGENOM" id="CLU_012603_1_0_1"/>
<dbReference type="Bgee" id="ENSACAG00000012720">
    <property type="expression patterns" value="Expressed in forelimb bud and 12 other cell types or tissues"/>
</dbReference>
<dbReference type="STRING" id="28377.ENSACAP00000012510"/>
<reference evidence="13" key="2">
    <citation type="submission" date="2025-08" db="UniProtKB">
        <authorList>
            <consortium name="Ensembl"/>
        </authorList>
    </citation>
    <scope>IDENTIFICATION</scope>
</reference>
<dbReference type="SUPFAM" id="SSF56300">
    <property type="entry name" value="Metallo-dependent phosphatases"/>
    <property type="match status" value="1"/>
</dbReference>
<dbReference type="InterPro" id="IPR029052">
    <property type="entry name" value="Metallo-depent_PP-like"/>
</dbReference>
<dbReference type="PROSITE" id="PS00018">
    <property type="entry name" value="EF_HAND_1"/>
    <property type="match status" value="2"/>
</dbReference>
<evidence type="ECO:0000256" key="9">
    <source>
        <dbReference type="ARBA" id="ARBA00048336"/>
    </source>
</evidence>
<proteinExistence type="inferred from homology"/>
<dbReference type="InterPro" id="IPR006186">
    <property type="entry name" value="Ser/Thr-sp_prot-phosphatase"/>
</dbReference>
<evidence type="ECO:0000256" key="7">
    <source>
        <dbReference type="ARBA" id="ARBA00023211"/>
    </source>
</evidence>
<dbReference type="InterPro" id="IPR012008">
    <property type="entry name" value="Ser/Thr-Pase_EF-hand_contain"/>
</dbReference>
<comment type="catalytic activity">
    <reaction evidence="9 10">
        <text>O-phospho-L-threonyl-[protein] + H2O = L-threonyl-[protein] + phosphate</text>
        <dbReference type="Rhea" id="RHEA:47004"/>
        <dbReference type="Rhea" id="RHEA-COMP:11060"/>
        <dbReference type="Rhea" id="RHEA-COMP:11605"/>
        <dbReference type="ChEBI" id="CHEBI:15377"/>
        <dbReference type="ChEBI" id="CHEBI:30013"/>
        <dbReference type="ChEBI" id="CHEBI:43474"/>
        <dbReference type="ChEBI" id="CHEBI:61977"/>
        <dbReference type="EC" id="3.1.3.16"/>
    </reaction>
</comment>
<dbReference type="InterPro" id="IPR013235">
    <property type="entry name" value="PPP_dom"/>
</dbReference>
<dbReference type="Pfam" id="PF08321">
    <property type="entry name" value="PPP5"/>
    <property type="match status" value="1"/>
</dbReference>
<evidence type="ECO:0000313" key="13">
    <source>
        <dbReference type="Ensembl" id="ENSACAP00000012510.4"/>
    </source>
</evidence>
<dbReference type="GO" id="GO:0005634">
    <property type="term" value="C:nucleus"/>
    <property type="evidence" value="ECO:0000318"/>
    <property type="project" value="GO_Central"/>
</dbReference>
<evidence type="ECO:0000256" key="1">
    <source>
        <dbReference type="ARBA" id="ARBA00001936"/>
    </source>
</evidence>
<dbReference type="GO" id="GO:0005509">
    <property type="term" value="F:calcium ion binding"/>
    <property type="evidence" value="ECO:0007669"/>
    <property type="project" value="InterPro"/>
</dbReference>
<gene>
    <name evidence="13" type="primary">ppef2</name>
</gene>
<keyword evidence="7" id="KW-0464">Manganese</keyword>
<dbReference type="Pfam" id="PF00149">
    <property type="entry name" value="Metallophos"/>
    <property type="match status" value="1"/>
</dbReference>
<feature type="domain" description="EF-hand" evidence="12">
    <location>
        <begin position="473"/>
        <end position="508"/>
    </location>
</feature>
<dbReference type="AlphaFoldDB" id="G1KMR3"/>
<dbReference type="CDD" id="cd00051">
    <property type="entry name" value="EFh"/>
    <property type="match status" value="1"/>
</dbReference>
<evidence type="ECO:0000256" key="8">
    <source>
        <dbReference type="ARBA" id="ARBA00047761"/>
    </source>
</evidence>
<evidence type="ECO:0000313" key="14">
    <source>
        <dbReference type="Proteomes" id="UP000001646"/>
    </source>
</evidence>
<dbReference type="InterPro" id="IPR004843">
    <property type="entry name" value="Calcineurin-like_PHP"/>
</dbReference>
<dbReference type="PIRSF" id="PIRSF000912">
    <property type="entry name" value="PPEF"/>
    <property type="match status" value="1"/>
</dbReference>
<dbReference type="GeneTree" id="ENSGT00940000157870"/>
<evidence type="ECO:0000256" key="11">
    <source>
        <dbReference type="SAM" id="MobiDB-lite"/>
    </source>
</evidence>
<dbReference type="SMART" id="SM00054">
    <property type="entry name" value="EFh"/>
    <property type="match status" value="3"/>
</dbReference>
<dbReference type="GO" id="GO:0005829">
    <property type="term" value="C:cytosol"/>
    <property type="evidence" value="ECO:0000318"/>
    <property type="project" value="GO_Central"/>
</dbReference>
<dbReference type="GO" id="GO:0051879">
    <property type="term" value="F:Hsp90 protein binding"/>
    <property type="evidence" value="ECO:0000318"/>
    <property type="project" value="GO_Central"/>
</dbReference>
<dbReference type="GO" id="GO:0050906">
    <property type="term" value="P:detection of stimulus involved in sensory perception"/>
    <property type="evidence" value="ECO:0007669"/>
    <property type="project" value="InterPro"/>
</dbReference>
<comment type="cofactor">
    <cofactor evidence="1">
        <name>Mn(2+)</name>
        <dbReference type="ChEBI" id="CHEBI:29035"/>
    </cofactor>
</comment>
<keyword evidence="6" id="KW-0106">Calcium</keyword>
<keyword evidence="14" id="KW-1185">Reference proteome</keyword>
<organism evidence="13 14">
    <name type="scientific">Anolis carolinensis</name>
    <name type="common">Green anole</name>
    <name type="synonym">American chameleon</name>
    <dbReference type="NCBI Taxonomy" id="28377"/>
    <lineage>
        <taxon>Eukaryota</taxon>
        <taxon>Metazoa</taxon>
        <taxon>Chordata</taxon>
        <taxon>Craniata</taxon>
        <taxon>Vertebrata</taxon>
        <taxon>Euteleostomi</taxon>
        <taxon>Lepidosauria</taxon>
        <taxon>Squamata</taxon>
        <taxon>Bifurcata</taxon>
        <taxon>Unidentata</taxon>
        <taxon>Episquamata</taxon>
        <taxon>Toxicofera</taxon>
        <taxon>Iguania</taxon>
        <taxon>Dactyloidae</taxon>
        <taxon>Anolis</taxon>
    </lineage>
</organism>
<dbReference type="InterPro" id="IPR018247">
    <property type="entry name" value="EF_Hand_1_Ca_BS"/>
</dbReference>
<comment type="similarity">
    <text evidence="2 10">Belongs to the PPP phosphatase family.</text>
</comment>
<keyword evidence="5 10" id="KW-0378">Hydrolase</keyword>
<dbReference type="GO" id="GO:0004722">
    <property type="term" value="F:protein serine/threonine phosphatase activity"/>
    <property type="evidence" value="ECO:0000318"/>
    <property type="project" value="GO_Central"/>
</dbReference>
<dbReference type="GO" id="GO:0005506">
    <property type="term" value="F:iron ion binding"/>
    <property type="evidence" value="ECO:0007669"/>
    <property type="project" value="InterPro"/>
</dbReference>
<dbReference type="GO" id="GO:0030145">
    <property type="term" value="F:manganese ion binding"/>
    <property type="evidence" value="ECO:0007669"/>
    <property type="project" value="InterPro"/>
</dbReference>
<comment type="catalytic activity">
    <reaction evidence="8">
        <text>O-phospho-L-seryl-[protein] + H2O = L-seryl-[protein] + phosphate</text>
        <dbReference type="Rhea" id="RHEA:20629"/>
        <dbReference type="Rhea" id="RHEA-COMP:9863"/>
        <dbReference type="Rhea" id="RHEA-COMP:11604"/>
        <dbReference type="ChEBI" id="CHEBI:15377"/>
        <dbReference type="ChEBI" id="CHEBI:29999"/>
        <dbReference type="ChEBI" id="CHEBI:43474"/>
        <dbReference type="ChEBI" id="CHEBI:83421"/>
        <dbReference type="EC" id="3.1.3.16"/>
    </reaction>
</comment>
<reference evidence="13" key="3">
    <citation type="submission" date="2025-09" db="UniProtKB">
        <authorList>
            <consortium name="Ensembl"/>
        </authorList>
    </citation>
    <scope>IDENTIFICATION</scope>
</reference>
<feature type="domain" description="EF-hand" evidence="12">
    <location>
        <begin position="599"/>
        <end position="634"/>
    </location>
</feature>
<dbReference type="InterPro" id="IPR051134">
    <property type="entry name" value="PPP_phosphatase"/>
</dbReference>
<feature type="region of interest" description="Disordered" evidence="11">
    <location>
        <begin position="304"/>
        <end position="327"/>
    </location>
</feature>
<evidence type="ECO:0000256" key="3">
    <source>
        <dbReference type="ARBA" id="ARBA00022723"/>
    </source>
</evidence>
<dbReference type="InParanoid" id="G1KMR3"/>
<dbReference type="Proteomes" id="UP000001646">
    <property type="component" value="Chromosome 5"/>
</dbReference>
<dbReference type="Gene3D" id="1.10.238.10">
    <property type="entry name" value="EF-hand"/>
    <property type="match status" value="1"/>
</dbReference>
<sequence>MDPKCLAFDPNFFFCLFPEEFLSRILSEPENINESKIIEGEYAYQTVVVPNNYMGPRLSFPLFPDDATALLEAFKQKKQLHAHYVLRLFHEARKHLSQLPNITNVSTCYYEEITICGDLHGQLVDLFLIFYKNGLPSPQKAYVFNGDFVDRGKYSMEILIILFVFLLIYPKEVHLNRGNHEDYIVNLRYGLNKEIARKYKEHSGKILKLLQNVFSCLPLATLVDQKVLIVHGGISDTTDLDRLAKIDRRQILSVLSQKRKITRSFEPSEFESAKLFRDGPPKPTDSLSKSEVTKRVQEEYETCRTRAGSSEYTESRASATSFPSGSDMTLASTESTFVDDAEIQQVLDILWSDPIPQDGCKVNEDRGGGCYFGPNVTRAFLQKYNLQFIIRSHECKPDGYDICHDRKVITVFSASNYYTMGSNRGAYVKMGRDLIPHFIQYQAGKSARRLTMTQRISRVEVSAYQVLKEKLFAHRSDLTTAFRRYDKKNTGLITLNEWANAVESVLQLGLPWRMLRPQLVPHLTSGKLEYKSWLKDIVTEQRSAVQERLQSSLLENIYRNLSSLETIFNIIDTDHSGLISLEEFHQTWKLFSDHMNINISDESISDLARSIDFNKDGNIDFNEFIEAFRLVSQSPP</sequence>
<evidence type="ECO:0000256" key="6">
    <source>
        <dbReference type="ARBA" id="ARBA00022837"/>
    </source>
</evidence>
<accession>G1KMR3</accession>
<protein>
    <recommendedName>
        <fullName evidence="10">Serine/threonine-protein phosphatase</fullName>
        <ecNumber evidence="10">3.1.3.16</ecNumber>
    </recommendedName>
</protein>
<dbReference type="FunFam" id="1.10.238.10:FF:000514">
    <property type="entry name" value="Serine/threonine-protein phosphatase with EF-hands"/>
    <property type="match status" value="1"/>
</dbReference>
<dbReference type="Pfam" id="PF13499">
    <property type="entry name" value="EF-hand_7"/>
    <property type="match status" value="1"/>
</dbReference>
<dbReference type="EC" id="3.1.3.16" evidence="10"/>
<keyword evidence="3" id="KW-0479">Metal-binding</keyword>
<dbReference type="PRINTS" id="PR00114">
    <property type="entry name" value="STPHPHTASE"/>
</dbReference>
<evidence type="ECO:0000259" key="12">
    <source>
        <dbReference type="PROSITE" id="PS50222"/>
    </source>
</evidence>
<dbReference type="SMART" id="SM00156">
    <property type="entry name" value="PP2Ac"/>
    <property type="match status" value="1"/>
</dbReference>
<dbReference type="Ensembl" id="ENSACAT00000012766.4">
    <property type="protein sequence ID" value="ENSACAP00000012510.4"/>
    <property type="gene ID" value="ENSACAG00000012720.4"/>
</dbReference>
<dbReference type="PROSITE" id="PS50222">
    <property type="entry name" value="EF_HAND_2"/>
    <property type="match status" value="3"/>
</dbReference>
<reference evidence="13 14" key="1">
    <citation type="submission" date="2009-12" db="EMBL/GenBank/DDBJ databases">
        <title>The Genome Sequence of Anolis carolinensis (Green Anole Lizard).</title>
        <authorList>
            <consortium name="The Genome Sequencing Platform"/>
            <person name="Di Palma F."/>
            <person name="Alfoldi J."/>
            <person name="Heiman D."/>
            <person name="Young S."/>
            <person name="Grabherr M."/>
            <person name="Johnson J."/>
            <person name="Lander E.S."/>
            <person name="Lindblad-Toh K."/>
        </authorList>
    </citation>
    <scope>NUCLEOTIDE SEQUENCE [LARGE SCALE GENOMIC DNA]</scope>
    <source>
        <strain evidence="13 14">JBL SC #1</strain>
    </source>
</reference>
<name>G1KMR3_ANOCA</name>
<evidence type="ECO:0000256" key="4">
    <source>
        <dbReference type="ARBA" id="ARBA00022737"/>
    </source>
</evidence>
<dbReference type="PANTHER" id="PTHR45668">
    <property type="entry name" value="SERINE/THREONINE-PROTEIN PHOSPHATASE 5-RELATED"/>
    <property type="match status" value="1"/>
</dbReference>
<dbReference type="eggNOG" id="KOG0377">
    <property type="taxonomic scope" value="Eukaryota"/>
</dbReference>
<dbReference type="GO" id="GO:0043409">
    <property type="term" value="P:negative regulation of MAPK cascade"/>
    <property type="evidence" value="ECO:0000318"/>
    <property type="project" value="GO_Central"/>
</dbReference>